<feature type="domain" description="Apple" evidence="4">
    <location>
        <begin position="137"/>
        <end position="217"/>
    </location>
</feature>
<dbReference type="Pfam" id="PF00954">
    <property type="entry name" value="S_locus_glycop"/>
    <property type="match status" value="1"/>
</dbReference>
<evidence type="ECO:0000313" key="5">
    <source>
        <dbReference type="EMBL" id="KAK0601828.1"/>
    </source>
</evidence>
<reference evidence="5" key="1">
    <citation type="journal article" date="2022" name="Plant J.">
        <title>Strategies of tolerance reflected in two North American maple genomes.</title>
        <authorList>
            <person name="McEvoy S.L."/>
            <person name="Sezen U.U."/>
            <person name="Trouern-Trend A."/>
            <person name="McMahon S.M."/>
            <person name="Schaberg P.G."/>
            <person name="Yang J."/>
            <person name="Wegrzyn J.L."/>
            <person name="Swenson N.G."/>
        </authorList>
    </citation>
    <scope>NUCLEOTIDE SEQUENCE</scope>
    <source>
        <strain evidence="5">NS2018</strain>
    </source>
</reference>
<keyword evidence="6" id="KW-1185">Reference proteome</keyword>
<dbReference type="PANTHER" id="PTHR32444:SF183">
    <property type="entry name" value="APPLE DOMAIN-CONTAINING PROTEIN"/>
    <property type="match status" value="1"/>
</dbReference>
<dbReference type="Gene3D" id="3.50.4.10">
    <property type="entry name" value="Hepatocyte Growth Factor"/>
    <property type="match status" value="1"/>
</dbReference>
<keyword evidence="3" id="KW-1133">Transmembrane helix</keyword>
<evidence type="ECO:0000259" key="4">
    <source>
        <dbReference type="PROSITE" id="PS50948"/>
    </source>
</evidence>
<evidence type="ECO:0000313" key="6">
    <source>
        <dbReference type="Proteomes" id="UP001168877"/>
    </source>
</evidence>
<protein>
    <recommendedName>
        <fullName evidence="4">Apple domain-containing protein</fullName>
    </recommendedName>
</protein>
<dbReference type="InterPro" id="IPR003609">
    <property type="entry name" value="Pan_app"/>
</dbReference>
<evidence type="ECO:0000256" key="2">
    <source>
        <dbReference type="ARBA" id="ARBA00023157"/>
    </source>
</evidence>
<dbReference type="CDD" id="cd01098">
    <property type="entry name" value="PAN_AP_plant"/>
    <property type="match status" value="1"/>
</dbReference>
<comment type="caution">
    <text evidence="5">The sequence shown here is derived from an EMBL/GenBank/DDBJ whole genome shotgun (WGS) entry which is preliminary data.</text>
</comment>
<gene>
    <name evidence="5" type="ORF">LWI29_027792</name>
</gene>
<dbReference type="SUPFAM" id="SSF56112">
    <property type="entry name" value="Protein kinase-like (PK-like)"/>
    <property type="match status" value="1"/>
</dbReference>
<dbReference type="SMART" id="SM00473">
    <property type="entry name" value="PAN_AP"/>
    <property type="match status" value="1"/>
</dbReference>
<feature type="transmembrane region" description="Helical" evidence="3">
    <location>
        <begin position="247"/>
        <end position="269"/>
    </location>
</feature>
<keyword evidence="1" id="KW-0732">Signal</keyword>
<dbReference type="InterPro" id="IPR011009">
    <property type="entry name" value="Kinase-like_dom_sf"/>
</dbReference>
<dbReference type="PROSITE" id="PS50948">
    <property type="entry name" value="PAN"/>
    <property type="match status" value="1"/>
</dbReference>
<keyword evidence="3" id="KW-0472">Membrane</keyword>
<dbReference type="GO" id="GO:0048544">
    <property type="term" value="P:recognition of pollen"/>
    <property type="evidence" value="ECO:0007669"/>
    <property type="project" value="InterPro"/>
</dbReference>
<reference evidence="5" key="2">
    <citation type="submission" date="2023-06" db="EMBL/GenBank/DDBJ databases">
        <authorList>
            <person name="Swenson N.G."/>
            <person name="Wegrzyn J.L."/>
            <person name="Mcevoy S.L."/>
        </authorList>
    </citation>
    <scope>NUCLEOTIDE SEQUENCE</scope>
    <source>
        <strain evidence="5">NS2018</strain>
        <tissue evidence="5">Leaf</tissue>
    </source>
</reference>
<dbReference type="Gene3D" id="3.30.200.20">
    <property type="entry name" value="Phosphorylase Kinase, domain 1"/>
    <property type="match status" value="1"/>
</dbReference>
<keyword evidence="2" id="KW-1015">Disulfide bond</keyword>
<keyword evidence="3" id="KW-0812">Transmembrane</keyword>
<proteinExistence type="predicted"/>
<evidence type="ECO:0000256" key="1">
    <source>
        <dbReference type="ARBA" id="ARBA00022729"/>
    </source>
</evidence>
<organism evidence="5 6">
    <name type="scientific">Acer saccharum</name>
    <name type="common">Sugar maple</name>
    <dbReference type="NCBI Taxonomy" id="4024"/>
    <lineage>
        <taxon>Eukaryota</taxon>
        <taxon>Viridiplantae</taxon>
        <taxon>Streptophyta</taxon>
        <taxon>Embryophyta</taxon>
        <taxon>Tracheophyta</taxon>
        <taxon>Spermatophyta</taxon>
        <taxon>Magnoliopsida</taxon>
        <taxon>eudicotyledons</taxon>
        <taxon>Gunneridae</taxon>
        <taxon>Pentapetalae</taxon>
        <taxon>rosids</taxon>
        <taxon>malvids</taxon>
        <taxon>Sapindales</taxon>
        <taxon>Sapindaceae</taxon>
        <taxon>Hippocastanoideae</taxon>
        <taxon>Acereae</taxon>
        <taxon>Acer</taxon>
    </lineage>
</organism>
<dbReference type="InterPro" id="IPR000858">
    <property type="entry name" value="S_locus_glycoprot_dom"/>
</dbReference>
<accession>A0AA39W462</accession>
<dbReference type="PANTHER" id="PTHR32444">
    <property type="entry name" value="BULB-TYPE LECTIN DOMAIN-CONTAINING PROTEIN"/>
    <property type="match status" value="1"/>
</dbReference>
<sequence>MGPVIVYRWGSWNGVDWTGTPQLKPNPYSTNNFVSNEKEVFYTYYARNSSDLLRVTLSPSGVAQRLKWMDETHTWVGSPAKWDDQCSNYSICGAYASCNMNNVPMCTCFKGFVPKSQQQWSFFNWSAGCIRKTPLDCQHGDGFVKYEAVKLPDTSHSSTIKYISLVQCKKLCINNCSCTAYATLDIREGGSGCLLWFADLFDIANVLGGQDLYVRVAASEADIEPNTRNETQADPGYEKNTGNKKQLLIIVILTISLTVVTLSFVMLCVRRKLGKKGEDLLLFDLGTSPKADSAELTEENQLGKSRKNEVKLPLFSFASVSAATDNFSAVNKLGEGGFGPVYKVRFYVHRSKAFDA</sequence>
<dbReference type="Pfam" id="PF08276">
    <property type="entry name" value="PAN_2"/>
    <property type="match status" value="1"/>
</dbReference>
<dbReference type="Proteomes" id="UP001168877">
    <property type="component" value="Unassembled WGS sequence"/>
</dbReference>
<name>A0AA39W462_ACESA</name>
<dbReference type="EMBL" id="JAUESC010000003">
    <property type="protein sequence ID" value="KAK0601828.1"/>
    <property type="molecule type" value="Genomic_DNA"/>
</dbReference>
<dbReference type="AlphaFoldDB" id="A0AA39W462"/>
<evidence type="ECO:0000256" key="3">
    <source>
        <dbReference type="SAM" id="Phobius"/>
    </source>
</evidence>